<feature type="transmembrane region" description="Helical" evidence="2">
    <location>
        <begin position="114"/>
        <end position="136"/>
    </location>
</feature>
<name>A0A9P8ZWG5_9PEZI</name>
<protein>
    <submittedName>
        <fullName evidence="3">Uncharacterized protein</fullName>
    </submittedName>
</protein>
<keyword evidence="2" id="KW-1133">Transmembrane helix</keyword>
<keyword evidence="2" id="KW-0812">Transmembrane</keyword>
<dbReference type="Proteomes" id="UP000758603">
    <property type="component" value="Unassembled WGS sequence"/>
</dbReference>
<proteinExistence type="predicted"/>
<feature type="transmembrane region" description="Helical" evidence="2">
    <location>
        <begin position="189"/>
        <end position="207"/>
    </location>
</feature>
<dbReference type="RefSeq" id="XP_045956211.1">
    <property type="nucleotide sequence ID" value="XM_046096308.1"/>
</dbReference>
<evidence type="ECO:0000313" key="3">
    <source>
        <dbReference type="EMBL" id="KAH6651933.1"/>
    </source>
</evidence>
<dbReference type="OrthoDB" id="3750908at2759"/>
<feature type="transmembrane region" description="Helical" evidence="2">
    <location>
        <begin position="89"/>
        <end position="108"/>
    </location>
</feature>
<feature type="transmembrane region" description="Helical" evidence="2">
    <location>
        <begin position="156"/>
        <end position="177"/>
    </location>
</feature>
<keyword evidence="4" id="KW-1185">Reference proteome</keyword>
<dbReference type="AlphaFoldDB" id="A0A9P8ZWG5"/>
<evidence type="ECO:0000256" key="1">
    <source>
        <dbReference type="SAM" id="MobiDB-lite"/>
    </source>
</evidence>
<organism evidence="3 4">
    <name type="scientific">Truncatella angustata</name>
    <dbReference type="NCBI Taxonomy" id="152316"/>
    <lineage>
        <taxon>Eukaryota</taxon>
        <taxon>Fungi</taxon>
        <taxon>Dikarya</taxon>
        <taxon>Ascomycota</taxon>
        <taxon>Pezizomycotina</taxon>
        <taxon>Sordariomycetes</taxon>
        <taxon>Xylariomycetidae</taxon>
        <taxon>Amphisphaeriales</taxon>
        <taxon>Sporocadaceae</taxon>
        <taxon>Truncatella</taxon>
    </lineage>
</organism>
<gene>
    <name evidence="3" type="ORF">BKA67DRAFT_342131</name>
</gene>
<accession>A0A9P8ZWG5</accession>
<sequence length="213" mass="24543">MWKSKSDHAGNAQQDRDIIPPDIEDPPPQRQAHFNAATPSANFPQQLPPRPEPSRRQGLCPDARFCWPFSWDSWTLNTNGDTPLLLRRLCMWITLGVRVFNYVLAFIFQLFGFHIASMIVGIILGVLSFFFIAYCLSGIGNVQGSRRVLGISANRWHYDVFLLGSALIHIMLIPILFKYRSQVAYDVTWYGMWILIFGTWWTTTWVPEQTSYV</sequence>
<comment type="caution">
    <text evidence="3">The sequence shown here is derived from an EMBL/GenBank/DDBJ whole genome shotgun (WGS) entry which is preliminary data.</text>
</comment>
<evidence type="ECO:0000313" key="4">
    <source>
        <dbReference type="Proteomes" id="UP000758603"/>
    </source>
</evidence>
<evidence type="ECO:0000256" key="2">
    <source>
        <dbReference type="SAM" id="Phobius"/>
    </source>
</evidence>
<feature type="region of interest" description="Disordered" evidence="1">
    <location>
        <begin position="1"/>
        <end position="56"/>
    </location>
</feature>
<keyword evidence="2" id="KW-0472">Membrane</keyword>
<dbReference type="GeneID" id="70125201"/>
<feature type="compositionally biased region" description="Basic and acidic residues" evidence="1">
    <location>
        <begin position="1"/>
        <end position="19"/>
    </location>
</feature>
<reference evidence="3" key="1">
    <citation type="journal article" date="2021" name="Nat. Commun.">
        <title>Genetic determinants of endophytism in the Arabidopsis root mycobiome.</title>
        <authorList>
            <person name="Mesny F."/>
            <person name="Miyauchi S."/>
            <person name="Thiergart T."/>
            <person name="Pickel B."/>
            <person name="Atanasova L."/>
            <person name="Karlsson M."/>
            <person name="Huettel B."/>
            <person name="Barry K.W."/>
            <person name="Haridas S."/>
            <person name="Chen C."/>
            <person name="Bauer D."/>
            <person name="Andreopoulos W."/>
            <person name="Pangilinan J."/>
            <person name="LaButti K."/>
            <person name="Riley R."/>
            <person name="Lipzen A."/>
            <person name="Clum A."/>
            <person name="Drula E."/>
            <person name="Henrissat B."/>
            <person name="Kohler A."/>
            <person name="Grigoriev I.V."/>
            <person name="Martin F.M."/>
            <person name="Hacquard S."/>
        </authorList>
    </citation>
    <scope>NUCLEOTIDE SEQUENCE</scope>
    <source>
        <strain evidence="3">MPI-SDFR-AT-0073</strain>
    </source>
</reference>
<dbReference type="EMBL" id="JAGPXC010000006">
    <property type="protein sequence ID" value="KAH6651933.1"/>
    <property type="molecule type" value="Genomic_DNA"/>
</dbReference>